<reference evidence="2" key="2">
    <citation type="journal article" date="2022" name="BMC Genomics">
        <title>Comparative genome analysis of mycobacteria focusing on tRNA and non-coding RNA.</title>
        <authorList>
            <person name="Behra P.R.K."/>
            <person name="Pettersson B.M.F."/>
            <person name="Ramesh M."/>
            <person name="Das S."/>
            <person name="Dasgupta S."/>
            <person name="Kirsebom L.A."/>
        </authorList>
    </citation>
    <scope>NUCLEOTIDE SEQUENCE</scope>
    <source>
        <strain evidence="2">DSM 44615</strain>
    </source>
</reference>
<evidence type="ECO:0000313" key="3">
    <source>
        <dbReference type="Proteomes" id="UP001140293"/>
    </source>
</evidence>
<evidence type="ECO:0000256" key="1">
    <source>
        <dbReference type="SAM" id="MobiDB-lite"/>
    </source>
</evidence>
<organism evidence="2 3">
    <name type="scientific">[Mycobacterium] manitobense</name>
    <dbReference type="NCBI Taxonomy" id="190147"/>
    <lineage>
        <taxon>Bacteria</taxon>
        <taxon>Bacillati</taxon>
        <taxon>Actinomycetota</taxon>
        <taxon>Actinomycetes</taxon>
        <taxon>Mycobacteriales</taxon>
        <taxon>Mycobacteriaceae</taxon>
        <taxon>Mycolicibacterium</taxon>
    </lineage>
</organism>
<accession>A0A9X2YFD2</accession>
<name>A0A9X2YFD2_9MYCO</name>
<feature type="region of interest" description="Disordered" evidence="1">
    <location>
        <begin position="154"/>
        <end position="186"/>
    </location>
</feature>
<protein>
    <submittedName>
        <fullName evidence="2">Uncharacterized protein</fullName>
    </submittedName>
</protein>
<reference evidence="2" key="1">
    <citation type="submission" date="2020-07" db="EMBL/GenBank/DDBJ databases">
        <authorList>
            <person name="Pettersson B.M.F."/>
            <person name="Behra P.R.K."/>
            <person name="Ramesh M."/>
            <person name="Das S."/>
            <person name="Dasgupta S."/>
            <person name="Kirsebom L.A."/>
        </authorList>
    </citation>
    <scope>NUCLEOTIDE SEQUENCE</scope>
    <source>
        <strain evidence="2">DSM 44615</strain>
    </source>
</reference>
<comment type="caution">
    <text evidence="2">The sequence shown here is derived from an EMBL/GenBank/DDBJ whole genome shotgun (WGS) entry which is preliminary data.</text>
</comment>
<dbReference type="EMBL" id="JACKSJ010000235">
    <property type="protein sequence ID" value="MCV7173437.1"/>
    <property type="molecule type" value="Genomic_DNA"/>
</dbReference>
<gene>
    <name evidence="2" type="ORF">H7I41_26290</name>
</gene>
<dbReference type="RefSeq" id="WP_264015590.1">
    <property type="nucleotide sequence ID" value="NZ_JACKSJ010000235.1"/>
</dbReference>
<sequence>MIPHQSSIRSDTMIHNNIATISARRRHPSVPDGNKTHRLRQLAAGTVVACTIGLGSAVLAPAGIAHAYAGSCGGSVGAAGIVQVRQFELQDAGNGNSLAIVEAVAAMSESDARSYIDRPGKEEASLRLWGDDDGSDQLLASFNPERYWASPAGLGMRGSAQRENSALDEDPGFSAEGRGSSGFTPEADEFYTTVRLLDFRNGSTHHVESCRLTLAH</sequence>
<evidence type="ECO:0000313" key="2">
    <source>
        <dbReference type="EMBL" id="MCV7173437.1"/>
    </source>
</evidence>
<proteinExistence type="predicted"/>
<dbReference type="Proteomes" id="UP001140293">
    <property type="component" value="Unassembled WGS sequence"/>
</dbReference>
<keyword evidence="3" id="KW-1185">Reference proteome</keyword>
<dbReference type="AlphaFoldDB" id="A0A9X2YFD2"/>